<evidence type="ECO:0000313" key="2">
    <source>
        <dbReference type="EMBL" id="KAE9396155.1"/>
    </source>
</evidence>
<accession>A0A6A4HGW5</accession>
<evidence type="ECO:0000313" key="3">
    <source>
        <dbReference type="Proteomes" id="UP000799118"/>
    </source>
</evidence>
<reference evidence="2" key="1">
    <citation type="journal article" date="2019" name="Environ. Microbiol.">
        <title>Fungal ecological strategies reflected in gene transcription - a case study of two litter decomposers.</title>
        <authorList>
            <person name="Barbi F."/>
            <person name="Kohler A."/>
            <person name="Barry K."/>
            <person name="Baskaran P."/>
            <person name="Daum C."/>
            <person name="Fauchery L."/>
            <person name="Ihrmark K."/>
            <person name="Kuo A."/>
            <person name="LaButti K."/>
            <person name="Lipzen A."/>
            <person name="Morin E."/>
            <person name="Grigoriev I.V."/>
            <person name="Henrissat B."/>
            <person name="Lindahl B."/>
            <person name="Martin F."/>
        </authorList>
    </citation>
    <scope>NUCLEOTIDE SEQUENCE</scope>
    <source>
        <strain evidence="2">JB14</strain>
    </source>
</reference>
<dbReference type="AlphaFoldDB" id="A0A6A4HGW5"/>
<evidence type="ECO:0000256" key="1">
    <source>
        <dbReference type="SAM" id="SignalP"/>
    </source>
</evidence>
<dbReference type="EMBL" id="ML769518">
    <property type="protein sequence ID" value="KAE9396155.1"/>
    <property type="molecule type" value="Genomic_DNA"/>
</dbReference>
<keyword evidence="3" id="KW-1185">Reference proteome</keyword>
<proteinExistence type="predicted"/>
<feature type="chain" id="PRO_5025624072" evidence="1">
    <location>
        <begin position="21"/>
        <end position="155"/>
    </location>
</feature>
<sequence length="155" mass="17558">MDTNGRSFALLCSMLGLIVSQLPIAVNVVHPRPVSWTSFVESIRSALIQEKHLSSDSLPLVPYQEWVDAVEQHARNPTEKDTQDIPALKLIDFYRLQSNVDDTLRNSGQSTFESAGLTALRTTNVEKLSKKMRTLQPLDDTIVKKWVRYWIDAGF</sequence>
<name>A0A6A4HGW5_9AGAR</name>
<dbReference type="Gene3D" id="3.40.50.720">
    <property type="entry name" value="NAD(P)-binding Rossmann-like Domain"/>
    <property type="match status" value="1"/>
</dbReference>
<dbReference type="OrthoDB" id="429813at2759"/>
<protein>
    <submittedName>
        <fullName evidence="2">Uncharacterized protein</fullName>
    </submittedName>
</protein>
<feature type="signal peptide" evidence="1">
    <location>
        <begin position="1"/>
        <end position="20"/>
    </location>
</feature>
<dbReference type="Proteomes" id="UP000799118">
    <property type="component" value="Unassembled WGS sequence"/>
</dbReference>
<gene>
    <name evidence="2" type="ORF">BT96DRAFT_1021516</name>
</gene>
<keyword evidence="1" id="KW-0732">Signal</keyword>
<organism evidence="2 3">
    <name type="scientific">Gymnopus androsaceus JB14</name>
    <dbReference type="NCBI Taxonomy" id="1447944"/>
    <lineage>
        <taxon>Eukaryota</taxon>
        <taxon>Fungi</taxon>
        <taxon>Dikarya</taxon>
        <taxon>Basidiomycota</taxon>
        <taxon>Agaricomycotina</taxon>
        <taxon>Agaricomycetes</taxon>
        <taxon>Agaricomycetidae</taxon>
        <taxon>Agaricales</taxon>
        <taxon>Marasmiineae</taxon>
        <taxon>Omphalotaceae</taxon>
        <taxon>Gymnopus</taxon>
    </lineage>
</organism>